<dbReference type="Gene3D" id="3.30.300.30">
    <property type="match status" value="1"/>
</dbReference>
<keyword evidence="2 5" id="KW-0436">Ligase</keyword>
<gene>
    <name evidence="5" type="ORF">SPHA_1125</name>
</gene>
<dbReference type="EC" id="6.2.1.12" evidence="5"/>
<accession>A0A812AL76</accession>
<dbReference type="Proteomes" id="UP000597762">
    <property type="component" value="Unassembled WGS sequence"/>
</dbReference>
<dbReference type="GO" id="GO:0016207">
    <property type="term" value="F:4-coumarate-CoA ligase activity"/>
    <property type="evidence" value="ECO:0007669"/>
    <property type="project" value="UniProtKB-EC"/>
</dbReference>
<evidence type="ECO:0000259" key="3">
    <source>
        <dbReference type="Pfam" id="PF00501"/>
    </source>
</evidence>
<dbReference type="InterPro" id="IPR045851">
    <property type="entry name" value="AMP-bd_C_sf"/>
</dbReference>
<dbReference type="Gene3D" id="3.40.50.980">
    <property type="match status" value="2"/>
</dbReference>
<dbReference type="InterPro" id="IPR000873">
    <property type="entry name" value="AMP-dep_synth/lig_dom"/>
</dbReference>
<dbReference type="InterPro" id="IPR025110">
    <property type="entry name" value="AMP-bd_C"/>
</dbReference>
<comment type="similarity">
    <text evidence="1">Belongs to the ATP-dependent AMP-binding enzyme family.</text>
</comment>
<evidence type="ECO:0000256" key="1">
    <source>
        <dbReference type="ARBA" id="ARBA00006432"/>
    </source>
</evidence>
<comment type="caution">
    <text evidence="5">The sequence shown here is derived from an EMBL/GenBank/DDBJ whole genome shotgun (WGS) entry which is preliminary data.</text>
</comment>
<dbReference type="Gene3D" id="2.30.38.10">
    <property type="entry name" value="Luciferase, Domain 3"/>
    <property type="match status" value="1"/>
</dbReference>
<dbReference type="Pfam" id="PF13193">
    <property type="entry name" value="AMP-binding_C"/>
    <property type="match status" value="1"/>
</dbReference>
<dbReference type="AlphaFoldDB" id="A0A812AL76"/>
<feature type="domain" description="AMP-binding enzyme C-terminal" evidence="4">
    <location>
        <begin position="460"/>
        <end position="529"/>
    </location>
</feature>
<organism evidence="5 6">
    <name type="scientific">Acanthosepion pharaonis</name>
    <name type="common">Pharaoh cuttlefish</name>
    <name type="synonym">Sepia pharaonis</name>
    <dbReference type="NCBI Taxonomy" id="158019"/>
    <lineage>
        <taxon>Eukaryota</taxon>
        <taxon>Metazoa</taxon>
        <taxon>Spiralia</taxon>
        <taxon>Lophotrochozoa</taxon>
        <taxon>Mollusca</taxon>
        <taxon>Cephalopoda</taxon>
        <taxon>Coleoidea</taxon>
        <taxon>Decapodiformes</taxon>
        <taxon>Sepiida</taxon>
        <taxon>Sepiina</taxon>
        <taxon>Sepiidae</taxon>
        <taxon>Acanthosepion</taxon>
    </lineage>
</organism>
<evidence type="ECO:0000313" key="5">
    <source>
        <dbReference type="EMBL" id="CAE1142790.1"/>
    </source>
</evidence>
<evidence type="ECO:0000313" key="6">
    <source>
        <dbReference type="Proteomes" id="UP000597762"/>
    </source>
</evidence>
<reference evidence="5" key="1">
    <citation type="submission" date="2021-01" db="EMBL/GenBank/DDBJ databases">
        <authorList>
            <person name="Li R."/>
            <person name="Bekaert M."/>
        </authorList>
    </citation>
    <scope>NUCLEOTIDE SEQUENCE</scope>
    <source>
        <strain evidence="5">Farmed</strain>
    </source>
</reference>
<dbReference type="Pfam" id="PF00501">
    <property type="entry name" value="AMP-binding"/>
    <property type="match status" value="1"/>
</dbReference>
<name>A0A812AL76_ACAPH</name>
<evidence type="ECO:0000259" key="4">
    <source>
        <dbReference type="Pfam" id="PF13193"/>
    </source>
</evidence>
<sequence length="556" mass="61283">MMRNRRLLHLFGSVKFLLRPSVRKCHSTGASLTFPKNIPLPLYLLGEASTYGDQVAMINADTGQKFRYDNLQGDSIKVSNSFFRLGLRRGDVVCLYGSNTPEMLPIFCGVTAIGGIISPAMTQMSVVELTNQLRDCRAKFLITTPECVIRAKAASEKCDNIQEVIVLGQAEGCRPFSDLIKTAKLSFPDISIDPSKDIALMPYSAGISGKPKAVLLTHYNLISAIEALRQPDFIPFEPGKDHNVMVFPVTHATGIVIGFGLSLIQGATIITLNRFEARSYLRALQKYNGTFTMTTPSMLWHLNNHPLLKEMDLSSLQTVFSQSAPLQPCLVEQLTKKLNVPHIRQGYGLTEACGVGLATPINDWKSGSVGVPIPGMEVKVIDPNTHEELSAGKEGEICLRGPSVAMKFWKSYNENENLLLGDGWIRTGDIGMCSAEGHYTIVDKIKSVIKYKGCQVSPEEIEDLLLNHPAVLDAAVIGLPDAEAGEVPTALVVKQRNVDAKELQNFVSENSASFKQLRGGIKFHPEIPRLPDGSISRRMIRDWFLEFHPLHARRAN</sequence>
<dbReference type="SUPFAM" id="SSF56801">
    <property type="entry name" value="Acetyl-CoA synthetase-like"/>
    <property type="match status" value="1"/>
</dbReference>
<feature type="domain" description="AMP-dependent synthetase/ligase" evidence="3">
    <location>
        <begin position="48"/>
        <end position="409"/>
    </location>
</feature>
<keyword evidence="6" id="KW-1185">Reference proteome</keyword>
<evidence type="ECO:0000256" key="2">
    <source>
        <dbReference type="ARBA" id="ARBA00022598"/>
    </source>
</evidence>
<dbReference type="PANTHER" id="PTHR24096">
    <property type="entry name" value="LONG-CHAIN-FATTY-ACID--COA LIGASE"/>
    <property type="match status" value="1"/>
</dbReference>
<dbReference type="EMBL" id="CAHIKZ030000030">
    <property type="protein sequence ID" value="CAE1142790.1"/>
    <property type="molecule type" value="Genomic_DNA"/>
</dbReference>
<dbReference type="OrthoDB" id="10253869at2759"/>
<protein>
    <submittedName>
        <fullName evidence="5">4CL</fullName>
        <ecNumber evidence="5">6.2.1.12</ecNumber>
    </submittedName>
</protein>
<proteinExistence type="inferred from homology"/>
<dbReference type="PANTHER" id="PTHR24096:SF149">
    <property type="entry name" value="AMP-BINDING DOMAIN-CONTAINING PROTEIN-RELATED"/>
    <property type="match status" value="1"/>
</dbReference>